<protein>
    <submittedName>
        <fullName evidence="1">Uncharacterized protein</fullName>
    </submittedName>
</protein>
<dbReference type="EMBL" id="GBRH01221294">
    <property type="protein sequence ID" value="JAD76601.1"/>
    <property type="molecule type" value="Transcribed_RNA"/>
</dbReference>
<reference evidence="1" key="2">
    <citation type="journal article" date="2015" name="Data Brief">
        <title>Shoot transcriptome of the giant reed, Arundo donax.</title>
        <authorList>
            <person name="Barrero R.A."/>
            <person name="Guerrero F.D."/>
            <person name="Moolhuijzen P."/>
            <person name="Goolsby J.A."/>
            <person name="Tidwell J."/>
            <person name="Bellgard S.E."/>
            <person name="Bellgard M.I."/>
        </authorList>
    </citation>
    <scope>NUCLEOTIDE SEQUENCE</scope>
    <source>
        <tissue evidence="1">Shoot tissue taken approximately 20 cm above the soil surface</tissue>
    </source>
</reference>
<accession>A0A0A9CM33</accession>
<dbReference type="AlphaFoldDB" id="A0A0A9CM33"/>
<organism evidence="1">
    <name type="scientific">Arundo donax</name>
    <name type="common">Giant reed</name>
    <name type="synonym">Donax arundinaceus</name>
    <dbReference type="NCBI Taxonomy" id="35708"/>
    <lineage>
        <taxon>Eukaryota</taxon>
        <taxon>Viridiplantae</taxon>
        <taxon>Streptophyta</taxon>
        <taxon>Embryophyta</taxon>
        <taxon>Tracheophyta</taxon>
        <taxon>Spermatophyta</taxon>
        <taxon>Magnoliopsida</taxon>
        <taxon>Liliopsida</taxon>
        <taxon>Poales</taxon>
        <taxon>Poaceae</taxon>
        <taxon>PACMAD clade</taxon>
        <taxon>Arundinoideae</taxon>
        <taxon>Arundineae</taxon>
        <taxon>Arundo</taxon>
    </lineage>
</organism>
<name>A0A0A9CM33_ARUDO</name>
<sequence length="65" mass="7500">MNANKRLTTTIVKIQSHRNHNKLIMNIFKIPQSMKVVKNEADSDMPPGETFTRVTMARLLLQSNF</sequence>
<evidence type="ECO:0000313" key="1">
    <source>
        <dbReference type="EMBL" id="JAD76601.1"/>
    </source>
</evidence>
<proteinExistence type="predicted"/>
<reference evidence="1" key="1">
    <citation type="submission" date="2014-09" db="EMBL/GenBank/DDBJ databases">
        <authorList>
            <person name="Magalhaes I.L.F."/>
            <person name="Oliveira U."/>
            <person name="Santos F.R."/>
            <person name="Vidigal T.H.D.A."/>
            <person name="Brescovit A.D."/>
            <person name="Santos A.J."/>
        </authorList>
    </citation>
    <scope>NUCLEOTIDE SEQUENCE</scope>
    <source>
        <tissue evidence="1">Shoot tissue taken approximately 20 cm above the soil surface</tissue>
    </source>
</reference>